<dbReference type="GO" id="GO:0003730">
    <property type="term" value="F:mRNA 3'-UTR binding"/>
    <property type="evidence" value="ECO:0007669"/>
    <property type="project" value="TreeGrafter"/>
</dbReference>
<dbReference type="Gene3D" id="3.30.1370.10">
    <property type="entry name" value="K Homology domain, type 1"/>
    <property type="match status" value="1"/>
</dbReference>
<dbReference type="GO" id="GO:0010494">
    <property type="term" value="C:cytoplasmic stress granule"/>
    <property type="evidence" value="ECO:0007669"/>
    <property type="project" value="TreeGrafter"/>
</dbReference>
<evidence type="ECO:0000256" key="1">
    <source>
        <dbReference type="PROSITE-ProRule" id="PRU00117"/>
    </source>
</evidence>
<name>A0A3P7MCY3_DIBLA</name>
<dbReference type="Proteomes" id="UP000281553">
    <property type="component" value="Unassembled WGS sequence"/>
</dbReference>
<dbReference type="GO" id="GO:0051028">
    <property type="term" value="P:mRNA transport"/>
    <property type="evidence" value="ECO:0007669"/>
    <property type="project" value="TreeGrafter"/>
</dbReference>
<dbReference type="AlphaFoldDB" id="A0A3P7MCY3"/>
<evidence type="ECO:0000313" key="3">
    <source>
        <dbReference type="Proteomes" id="UP000281553"/>
    </source>
</evidence>
<dbReference type="InterPro" id="IPR040148">
    <property type="entry name" value="FMR1"/>
</dbReference>
<accession>A0A3P7MCY3</accession>
<dbReference type="GO" id="GO:0048513">
    <property type="term" value="P:animal organ development"/>
    <property type="evidence" value="ECO:0007669"/>
    <property type="project" value="TreeGrafter"/>
</dbReference>
<dbReference type="GO" id="GO:0045182">
    <property type="term" value="F:translation regulator activity"/>
    <property type="evidence" value="ECO:0007669"/>
    <property type="project" value="TreeGrafter"/>
</dbReference>
<dbReference type="SUPFAM" id="SSF54791">
    <property type="entry name" value="Eukaryotic type KH-domain (KH-domain type I)"/>
    <property type="match status" value="1"/>
</dbReference>
<keyword evidence="3" id="KW-1185">Reference proteome</keyword>
<dbReference type="PROSITE" id="PS50084">
    <property type="entry name" value="KH_TYPE_1"/>
    <property type="match status" value="1"/>
</dbReference>
<reference evidence="2 3" key="1">
    <citation type="submission" date="2018-11" db="EMBL/GenBank/DDBJ databases">
        <authorList>
            <consortium name="Pathogen Informatics"/>
        </authorList>
    </citation>
    <scope>NUCLEOTIDE SEQUENCE [LARGE SCALE GENOMIC DNA]</scope>
</reference>
<organism evidence="2 3">
    <name type="scientific">Dibothriocephalus latus</name>
    <name type="common">Fish tapeworm</name>
    <name type="synonym">Diphyllobothrium latum</name>
    <dbReference type="NCBI Taxonomy" id="60516"/>
    <lineage>
        <taxon>Eukaryota</taxon>
        <taxon>Metazoa</taxon>
        <taxon>Spiralia</taxon>
        <taxon>Lophotrochozoa</taxon>
        <taxon>Platyhelminthes</taxon>
        <taxon>Cestoda</taxon>
        <taxon>Eucestoda</taxon>
        <taxon>Diphyllobothriidea</taxon>
        <taxon>Diphyllobothriidae</taxon>
        <taxon>Dibothriocephalus</taxon>
    </lineage>
</organism>
<dbReference type="PANTHER" id="PTHR10603:SF7">
    <property type="entry name" value="FRAGILE X MESSENGER RIBONUCLEOPROTEIN 1 HOMOLOG"/>
    <property type="match status" value="1"/>
</dbReference>
<dbReference type="GO" id="GO:0045727">
    <property type="term" value="P:positive regulation of translation"/>
    <property type="evidence" value="ECO:0007669"/>
    <property type="project" value="TreeGrafter"/>
</dbReference>
<evidence type="ECO:0000313" key="2">
    <source>
        <dbReference type="EMBL" id="VDN27345.1"/>
    </source>
</evidence>
<proteinExistence type="predicted"/>
<dbReference type="OrthoDB" id="424249at2759"/>
<keyword evidence="1" id="KW-0694">RNA-binding</keyword>
<gene>
    <name evidence="2" type="ORF">DILT_LOCUS14992</name>
</gene>
<dbReference type="GO" id="GO:0005634">
    <property type="term" value="C:nucleus"/>
    <property type="evidence" value="ECO:0007669"/>
    <property type="project" value="TreeGrafter"/>
</dbReference>
<dbReference type="PANTHER" id="PTHR10603">
    <property type="entry name" value="FRAGILE X MENTAL RETARDATION SYNDROME-RELATED PROTEIN"/>
    <property type="match status" value="1"/>
</dbReference>
<dbReference type="InterPro" id="IPR036612">
    <property type="entry name" value="KH_dom_type_1_sf"/>
</dbReference>
<sequence length="169" mass="18595">MAPRNGGPGWSANGEAAAEEELMASFKVVAETEEAAKAARAALEYYELCLLVPHRLIGRILGMRTTNILSINEKSGVKHIHLEENSSKLPTKVDPVSPDSDHPPSCLRVEDIHPHLAAPFEKDMEGGFFIVGTRESVEKARLLITFQIDCIFDLEKLEVSSFHDSQSVV</sequence>
<dbReference type="GO" id="GO:0043488">
    <property type="term" value="P:regulation of mRNA stability"/>
    <property type="evidence" value="ECO:0007669"/>
    <property type="project" value="TreeGrafter"/>
</dbReference>
<protein>
    <submittedName>
        <fullName evidence="2">Uncharacterized protein</fullName>
    </submittedName>
</protein>
<dbReference type="EMBL" id="UYRU01076780">
    <property type="protein sequence ID" value="VDN27345.1"/>
    <property type="molecule type" value="Genomic_DNA"/>
</dbReference>